<dbReference type="PIRSF" id="PIRSF004078">
    <property type="entry name" value="Coat_Ilarvirus_prd"/>
    <property type="match status" value="1"/>
</dbReference>
<reference evidence="1" key="1">
    <citation type="journal article" date="2015" name="Arch. Virol.">
        <title>Genetic variability and evolutionary analysis of parietaria mottle virus: role of selection and genetic exchange.</title>
        <authorList>
            <person name="Galipienso L."/>
            <person name="Martinez C."/>
            <person name="Willemsen A."/>
            <person name="Alfaro-Fernandez A."/>
            <person name="Ambrosio I.F."/>
            <person name="Davino S."/>
            <person name="Rubio L."/>
        </authorList>
    </citation>
    <scope>NUCLEOTIDE SEQUENCE</scope>
    <source>
        <strain evidence="1">ST-1</strain>
    </source>
</reference>
<protein>
    <submittedName>
        <fullName evidence="1">Coat protein</fullName>
    </submittedName>
</protein>
<proteinExistence type="predicted"/>
<dbReference type="InterPro" id="IPR002681">
    <property type="entry name" value="Coat_Ilarvirus"/>
</dbReference>
<dbReference type="GO" id="GO:0003723">
    <property type="term" value="F:RNA binding"/>
    <property type="evidence" value="ECO:0007669"/>
    <property type="project" value="InterPro"/>
</dbReference>
<keyword evidence="1" id="KW-0946">Virion</keyword>
<organism evidence="1">
    <name type="scientific">Parietaria mottle virus</name>
    <dbReference type="NCBI Taxonomy" id="64958"/>
    <lineage>
        <taxon>Viruses</taxon>
        <taxon>Riboviria</taxon>
        <taxon>Orthornavirae</taxon>
        <taxon>Kitrinoviricota</taxon>
        <taxon>Alsuviricetes</taxon>
        <taxon>Martellivirales</taxon>
        <taxon>Bromoviridae</taxon>
        <taxon>Ilarvirus</taxon>
        <taxon>Ilarvirus PMV</taxon>
    </lineage>
</organism>
<dbReference type="EMBL" id="KP234349">
    <property type="protein sequence ID" value="ALA50828.1"/>
    <property type="molecule type" value="Genomic_RNA"/>
</dbReference>
<sequence length="220" mass="24318">MYELFNHSLQPNQLTPCLRTKGNGGQVSNRQSRNVRRAAAFRNSQQTSARIPVPVPVIPVSRPNGPKASLKLPNNQVWVYKVASELAAKTSDANDAISLTTMLSGISDVKPETKLYRLVFGFVAESDGSFGVVEDENVSGNVVPDPPVVGRAGFKKHTYKCRDVNLEGKTPDELKNMAVVWCLDENRKVAKRIAFTHFWFAISRPSPLMPPENILEDGNQ</sequence>
<accession>A0A0K2FSA8</accession>
<dbReference type="GO" id="GO:0019028">
    <property type="term" value="C:viral capsid"/>
    <property type="evidence" value="ECO:0007669"/>
    <property type="project" value="UniProtKB-KW"/>
</dbReference>
<evidence type="ECO:0000313" key="1">
    <source>
        <dbReference type="EMBL" id="ALA50828.1"/>
    </source>
</evidence>
<name>A0A0K2FSA8_9BROM</name>
<dbReference type="Pfam" id="PF01787">
    <property type="entry name" value="Ilar_coat"/>
    <property type="match status" value="1"/>
</dbReference>
<keyword evidence="1" id="KW-0167">Capsid protein</keyword>
<dbReference type="InterPro" id="IPR016405">
    <property type="entry name" value="Coat_Ilarvirus_prd"/>
</dbReference>